<organism evidence="3 4">
    <name type="scientific">Flectobacillus rivi</name>
    <dbReference type="NCBI Taxonomy" id="2984209"/>
    <lineage>
        <taxon>Bacteria</taxon>
        <taxon>Pseudomonadati</taxon>
        <taxon>Bacteroidota</taxon>
        <taxon>Cytophagia</taxon>
        <taxon>Cytophagales</taxon>
        <taxon>Flectobacillaceae</taxon>
        <taxon>Flectobacillus</taxon>
    </lineage>
</organism>
<dbReference type="EMBL" id="JASHIE010000004">
    <property type="protein sequence ID" value="MDI9874298.1"/>
    <property type="molecule type" value="Genomic_DNA"/>
</dbReference>
<evidence type="ECO:0000313" key="3">
    <source>
        <dbReference type="EMBL" id="MDI9874298.1"/>
    </source>
</evidence>
<feature type="transmembrane region" description="Helical" evidence="1">
    <location>
        <begin position="45"/>
        <end position="67"/>
    </location>
</feature>
<name>A0ABT6YZN0_9BACT</name>
<feature type="transmembrane region" description="Helical" evidence="1">
    <location>
        <begin position="7"/>
        <end position="25"/>
    </location>
</feature>
<comment type="caution">
    <text evidence="3">The sequence shown here is derived from an EMBL/GenBank/DDBJ whole genome shotgun (WGS) entry which is preliminary data.</text>
</comment>
<keyword evidence="1" id="KW-0812">Transmembrane</keyword>
<evidence type="ECO:0000259" key="2">
    <source>
        <dbReference type="Pfam" id="PF18153"/>
    </source>
</evidence>
<sequence length="203" mass="23064">MRIGHYNVAKLVPFIIIELMIISSLPKFIGTQLVKFNFSSELIEFLKILSPTTIIVGTLYVINNFLWKYPVINPFLIDVPVIEGSYEGLIQIEDLSDLNNSDSSSVTVDIRQTGTSTYITLSSLKGSDSESKVAHFVEENGKWSLIFYYSNKNSKIPGNINRYEGAANWKIQMEKCKKIKIVGRFFTDETRKTYGTVELEKVD</sequence>
<keyword evidence="4" id="KW-1185">Reference proteome</keyword>
<keyword evidence="1" id="KW-1133">Transmembrane helix</keyword>
<protein>
    <recommendedName>
        <fullName evidence="2">CD-NTase-associated protein 15 domain-containing protein</fullName>
    </recommendedName>
</protein>
<proteinExistence type="predicted"/>
<accession>A0ABT6YZN0</accession>
<dbReference type="Proteomes" id="UP001225761">
    <property type="component" value="Unassembled WGS sequence"/>
</dbReference>
<feature type="domain" description="CD-NTase-associated protein 15" evidence="2">
    <location>
        <begin position="78"/>
        <end position="201"/>
    </location>
</feature>
<keyword evidence="1" id="KW-0472">Membrane</keyword>
<evidence type="ECO:0000256" key="1">
    <source>
        <dbReference type="SAM" id="Phobius"/>
    </source>
</evidence>
<evidence type="ECO:0000313" key="4">
    <source>
        <dbReference type="Proteomes" id="UP001225761"/>
    </source>
</evidence>
<dbReference type="RefSeq" id="WP_283381231.1">
    <property type="nucleotide sequence ID" value="NZ_JASHIE010000004.1"/>
</dbReference>
<dbReference type="InterPro" id="IPR041208">
    <property type="entry name" value="Cap15"/>
</dbReference>
<gene>
    <name evidence="3" type="ORF">QM481_07145</name>
</gene>
<dbReference type="Pfam" id="PF18153">
    <property type="entry name" value="Cap15_CD_rec"/>
    <property type="match status" value="1"/>
</dbReference>
<reference evidence="3 4" key="1">
    <citation type="submission" date="2023-05" db="EMBL/GenBank/DDBJ databases">
        <title>Novel species of genus Flectobacillus isolated from stream in China.</title>
        <authorList>
            <person name="Lu H."/>
        </authorList>
    </citation>
    <scope>NUCLEOTIDE SEQUENCE [LARGE SCALE GENOMIC DNA]</scope>
    <source>
        <strain evidence="3 4">LFS242W</strain>
    </source>
</reference>